<evidence type="ECO:0000313" key="4">
    <source>
        <dbReference type="Proteomes" id="UP000800040"/>
    </source>
</evidence>
<reference evidence="3" key="1">
    <citation type="submission" date="2020-01" db="EMBL/GenBank/DDBJ databases">
        <authorList>
            <consortium name="DOE Joint Genome Institute"/>
            <person name="Haridas S."/>
            <person name="Albert R."/>
            <person name="Binder M."/>
            <person name="Bloem J."/>
            <person name="Labutti K."/>
            <person name="Salamov A."/>
            <person name="Andreopoulos B."/>
            <person name="Baker S.E."/>
            <person name="Barry K."/>
            <person name="Bills G."/>
            <person name="Bluhm B.H."/>
            <person name="Cannon C."/>
            <person name="Castanera R."/>
            <person name="Culley D.E."/>
            <person name="Daum C."/>
            <person name="Ezra D."/>
            <person name="Gonzalez J.B."/>
            <person name="Henrissat B."/>
            <person name="Kuo A."/>
            <person name="Liang C."/>
            <person name="Lipzen A."/>
            <person name="Lutzoni F."/>
            <person name="Magnuson J."/>
            <person name="Mondo S."/>
            <person name="Nolan M."/>
            <person name="Ohm R."/>
            <person name="Pangilinan J."/>
            <person name="Park H.-J."/>
            <person name="Ramirez L."/>
            <person name="Alfaro M."/>
            <person name="Sun H."/>
            <person name="Tritt A."/>
            <person name="Yoshinaga Y."/>
            <person name="Zwiers L.-H."/>
            <person name="Turgeon B.G."/>
            <person name="Goodwin S.B."/>
            <person name="Spatafora J.W."/>
            <person name="Crous P.W."/>
            <person name="Grigoriev I.V."/>
        </authorList>
    </citation>
    <scope>NUCLEOTIDE SEQUENCE</scope>
    <source>
        <strain evidence="3">P77</strain>
    </source>
</reference>
<protein>
    <submittedName>
        <fullName evidence="3">Uncharacterized protein</fullName>
    </submittedName>
</protein>
<evidence type="ECO:0000256" key="1">
    <source>
        <dbReference type="SAM" id="Coils"/>
    </source>
</evidence>
<dbReference type="AlphaFoldDB" id="A0A6A5KDA0"/>
<feature type="coiled-coil region" evidence="1">
    <location>
        <begin position="23"/>
        <end position="61"/>
    </location>
</feature>
<evidence type="ECO:0000256" key="2">
    <source>
        <dbReference type="SAM" id="MobiDB-lite"/>
    </source>
</evidence>
<keyword evidence="4" id="KW-1185">Reference proteome</keyword>
<dbReference type="EMBL" id="ML975279">
    <property type="protein sequence ID" value="KAF1836015.1"/>
    <property type="molecule type" value="Genomic_DNA"/>
</dbReference>
<keyword evidence="1" id="KW-0175">Coiled coil</keyword>
<feature type="region of interest" description="Disordered" evidence="2">
    <location>
        <begin position="127"/>
        <end position="151"/>
    </location>
</feature>
<proteinExistence type="predicted"/>
<evidence type="ECO:0000313" key="3">
    <source>
        <dbReference type="EMBL" id="KAF1836015.1"/>
    </source>
</evidence>
<gene>
    <name evidence="3" type="ORF">BDW02DRAFT_567473</name>
</gene>
<accession>A0A6A5KDA0</accession>
<organism evidence="3 4">
    <name type="scientific">Decorospora gaudefroyi</name>
    <dbReference type="NCBI Taxonomy" id="184978"/>
    <lineage>
        <taxon>Eukaryota</taxon>
        <taxon>Fungi</taxon>
        <taxon>Dikarya</taxon>
        <taxon>Ascomycota</taxon>
        <taxon>Pezizomycotina</taxon>
        <taxon>Dothideomycetes</taxon>
        <taxon>Pleosporomycetidae</taxon>
        <taxon>Pleosporales</taxon>
        <taxon>Pleosporineae</taxon>
        <taxon>Pleosporaceae</taxon>
        <taxon>Decorospora</taxon>
    </lineage>
</organism>
<dbReference type="Proteomes" id="UP000800040">
    <property type="component" value="Unassembled WGS sequence"/>
</dbReference>
<sequence>MLLPTSVSGLALDTLERLRPKTNENVIERIDQLDEKFERLNHKVERTAREAQNNFQSLSSELAGPETVPLLLPRADTRSMSELETVRRDGQKHSAHVAEHDTRCVPVHFLQLGDNFKNSAAFTHWRERTRESGSSSQLSTLTSRQGEGKAQ</sequence>
<name>A0A6A5KDA0_9PLEO</name>
<feature type="compositionally biased region" description="Low complexity" evidence="2">
    <location>
        <begin position="132"/>
        <end position="145"/>
    </location>
</feature>